<evidence type="ECO:0000256" key="3">
    <source>
        <dbReference type="ARBA" id="ARBA00022691"/>
    </source>
</evidence>
<dbReference type="Gene3D" id="3.20.20.540">
    <property type="entry name" value="Radical SAM ThiC family, central domain"/>
    <property type="match status" value="1"/>
</dbReference>
<reference evidence="9" key="1">
    <citation type="submission" date="2018-06" db="EMBL/GenBank/DDBJ databases">
        <authorList>
            <person name="Zhirakovskaya E."/>
        </authorList>
    </citation>
    <scope>NUCLEOTIDE SEQUENCE</scope>
</reference>
<name>A0A3B1C5E0_9ZZZZ</name>
<dbReference type="InterPro" id="IPR038521">
    <property type="entry name" value="ThiC/Bza_core_dom"/>
</dbReference>
<dbReference type="EMBL" id="UOGE01000048">
    <property type="protein sequence ID" value="VAX19813.1"/>
    <property type="molecule type" value="Genomic_DNA"/>
</dbReference>
<evidence type="ECO:0000256" key="8">
    <source>
        <dbReference type="ARBA" id="ARBA00023239"/>
    </source>
</evidence>
<dbReference type="InterPro" id="IPR002817">
    <property type="entry name" value="ThiC/BzaA/B"/>
</dbReference>
<accession>A0A3B1C5E0</accession>
<evidence type="ECO:0000256" key="6">
    <source>
        <dbReference type="ARBA" id="ARBA00023004"/>
    </source>
</evidence>
<evidence type="ECO:0000256" key="1">
    <source>
        <dbReference type="ARBA" id="ARBA00001966"/>
    </source>
</evidence>
<dbReference type="GO" id="GO:0051539">
    <property type="term" value="F:4 iron, 4 sulfur cluster binding"/>
    <property type="evidence" value="ECO:0007669"/>
    <property type="project" value="UniProtKB-KW"/>
</dbReference>
<dbReference type="PANTHER" id="PTHR30557:SF1">
    <property type="entry name" value="PHOSPHOMETHYLPYRIMIDINE SYNTHASE, CHLOROPLASTIC"/>
    <property type="match status" value="1"/>
</dbReference>
<keyword evidence="4" id="KW-0479">Metal-binding</keyword>
<dbReference type="AlphaFoldDB" id="A0A3B1C5E0"/>
<dbReference type="Pfam" id="PF01964">
    <property type="entry name" value="ThiC_Rad_SAM"/>
    <property type="match status" value="1"/>
</dbReference>
<comment type="cofactor">
    <cofactor evidence="1">
        <name>[4Fe-4S] cluster</name>
        <dbReference type="ChEBI" id="CHEBI:49883"/>
    </cofactor>
</comment>
<dbReference type="GO" id="GO:0046872">
    <property type="term" value="F:metal ion binding"/>
    <property type="evidence" value="ECO:0007669"/>
    <property type="project" value="UniProtKB-KW"/>
</dbReference>
<proteinExistence type="predicted"/>
<gene>
    <name evidence="9" type="ORF">MNBD_NITROSPINAE02-2177</name>
</gene>
<protein>
    <submittedName>
        <fullName evidence="9">Phosphomethylpyrimidine synthase ThiC</fullName>
        <ecNumber evidence="9">4.1.99.17</ecNumber>
    </submittedName>
</protein>
<dbReference type="PANTHER" id="PTHR30557">
    <property type="entry name" value="THIAMINE BIOSYNTHESIS PROTEIN THIC"/>
    <property type="match status" value="1"/>
</dbReference>
<evidence type="ECO:0000256" key="4">
    <source>
        <dbReference type="ARBA" id="ARBA00022723"/>
    </source>
</evidence>
<evidence type="ECO:0000256" key="2">
    <source>
        <dbReference type="ARBA" id="ARBA00022485"/>
    </source>
</evidence>
<dbReference type="GO" id="GO:0070284">
    <property type="term" value="F:phosphomethylpyrimidine synthase activity"/>
    <property type="evidence" value="ECO:0007669"/>
    <property type="project" value="UniProtKB-EC"/>
</dbReference>
<keyword evidence="3" id="KW-0949">S-adenosyl-L-methionine</keyword>
<evidence type="ECO:0000313" key="9">
    <source>
        <dbReference type="EMBL" id="VAX19813.1"/>
    </source>
</evidence>
<dbReference type="EC" id="4.1.99.17" evidence="9"/>
<organism evidence="9">
    <name type="scientific">hydrothermal vent metagenome</name>
    <dbReference type="NCBI Taxonomy" id="652676"/>
    <lineage>
        <taxon>unclassified sequences</taxon>
        <taxon>metagenomes</taxon>
        <taxon>ecological metagenomes</taxon>
    </lineage>
</organism>
<keyword evidence="6" id="KW-0408">Iron</keyword>
<keyword evidence="8 9" id="KW-0456">Lyase</keyword>
<evidence type="ECO:0000256" key="5">
    <source>
        <dbReference type="ARBA" id="ARBA00022833"/>
    </source>
</evidence>
<sequence length="229" mass="25164">MSTQLLAARRGEITKEMENLARAENVEPTFIRDGILDGSIVITKNNRRDIDGLAIGAGLSTKINANIGSSSDDMDVDNEIEKARVSIEAGAHTIMDLSTGGDIPGIRKTILENCAVPLGTVPIYEVTAQNLAKGKHLLDMTEDDFFDVIERHGRDGVDFITVHCGVTQESVRRLTGEGRLLDIVSRGGAIHAKWMEYHKKENPLLTGFDRLIEIAREYDMTFSLGDGLR</sequence>
<keyword evidence="2" id="KW-0004">4Fe-4S</keyword>
<evidence type="ECO:0000256" key="7">
    <source>
        <dbReference type="ARBA" id="ARBA00023014"/>
    </source>
</evidence>
<dbReference type="GO" id="GO:0009228">
    <property type="term" value="P:thiamine biosynthetic process"/>
    <property type="evidence" value="ECO:0007669"/>
    <property type="project" value="InterPro"/>
</dbReference>
<keyword evidence="5" id="KW-0862">Zinc</keyword>
<feature type="non-terminal residue" evidence="9">
    <location>
        <position position="229"/>
    </location>
</feature>
<keyword evidence="7" id="KW-0411">Iron-sulfur</keyword>